<keyword evidence="5 9" id="KW-0732">Signal</keyword>
<comment type="similarity">
    <text evidence="2">Belongs to the glycosyl hydrolase 17 family.</text>
</comment>
<evidence type="ECO:0000256" key="3">
    <source>
        <dbReference type="ARBA" id="ARBA00022512"/>
    </source>
</evidence>
<dbReference type="RefSeq" id="XP_020066580.1">
    <property type="nucleotide sequence ID" value="XM_020209003.1"/>
</dbReference>
<evidence type="ECO:0000256" key="2">
    <source>
        <dbReference type="ARBA" id="ARBA00008773"/>
    </source>
</evidence>
<dbReference type="PROSITE" id="PS00587">
    <property type="entry name" value="GLYCOSYL_HYDROL_F17"/>
    <property type="match status" value="1"/>
</dbReference>
<dbReference type="GO" id="GO:0071555">
    <property type="term" value="P:cell wall organization"/>
    <property type="evidence" value="ECO:0007669"/>
    <property type="project" value="TreeGrafter"/>
</dbReference>
<dbReference type="GeneID" id="30983139"/>
<proteinExistence type="inferred from homology"/>
<organism evidence="10 11">
    <name type="scientific">Suhomyces tanzawaensis NRRL Y-17324</name>
    <dbReference type="NCBI Taxonomy" id="984487"/>
    <lineage>
        <taxon>Eukaryota</taxon>
        <taxon>Fungi</taxon>
        <taxon>Dikarya</taxon>
        <taxon>Ascomycota</taxon>
        <taxon>Saccharomycotina</taxon>
        <taxon>Pichiomycetes</taxon>
        <taxon>Debaryomycetaceae</taxon>
        <taxon>Suhomyces</taxon>
    </lineage>
</organism>
<dbReference type="GO" id="GO:0009277">
    <property type="term" value="C:fungal-type cell wall"/>
    <property type="evidence" value="ECO:0007669"/>
    <property type="project" value="EnsemblFungi"/>
</dbReference>
<dbReference type="GO" id="GO:0005975">
    <property type="term" value="P:carbohydrate metabolic process"/>
    <property type="evidence" value="ECO:0007669"/>
    <property type="project" value="InterPro"/>
</dbReference>
<evidence type="ECO:0000256" key="6">
    <source>
        <dbReference type="ARBA" id="ARBA00022801"/>
    </source>
</evidence>
<dbReference type="Gene3D" id="3.20.20.80">
    <property type="entry name" value="Glycosidases"/>
    <property type="match status" value="2"/>
</dbReference>
<keyword evidence="6 10" id="KW-0378">Hydrolase</keyword>
<keyword evidence="7" id="KW-0326">Glycosidase</keyword>
<dbReference type="PANTHER" id="PTHR16631">
    <property type="entry name" value="GLUCAN 1,3-BETA-GLUCOSIDASE"/>
    <property type="match status" value="1"/>
</dbReference>
<dbReference type="GO" id="GO:0005576">
    <property type="term" value="C:extracellular region"/>
    <property type="evidence" value="ECO:0007669"/>
    <property type="project" value="TreeGrafter"/>
</dbReference>
<feature type="region of interest" description="Disordered" evidence="8">
    <location>
        <begin position="84"/>
        <end position="226"/>
    </location>
</feature>
<evidence type="ECO:0000313" key="10">
    <source>
        <dbReference type="EMBL" id="ODV81458.1"/>
    </source>
</evidence>
<feature type="signal peptide" evidence="9">
    <location>
        <begin position="1"/>
        <end position="17"/>
    </location>
</feature>
<protein>
    <submittedName>
        <fullName evidence="10">Glycoside hydrolase family 17 protein</fullName>
    </submittedName>
</protein>
<dbReference type="OrthoDB" id="4082933at2759"/>
<reference evidence="11" key="1">
    <citation type="submission" date="2016-05" db="EMBL/GenBank/DDBJ databases">
        <title>Comparative genomics of biotechnologically important yeasts.</title>
        <authorList>
            <consortium name="DOE Joint Genome Institute"/>
            <person name="Riley R."/>
            <person name="Haridas S."/>
            <person name="Wolfe K.H."/>
            <person name="Lopes M.R."/>
            <person name="Hittinger C.T."/>
            <person name="Goker M."/>
            <person name="Salamov A."/>
            <person name="Wisecaver J."/>
            <person name="Long T.M."/>
            <person name="Aerts A.L."/>
            <person name="Barry K."/>
            <person name="Choi C."/>
            <person name="Clum A."/>
            <person name="Coughlan A.Y."/>
            <person name="Deshpande S."/>
            <person name="Douglass A.P."/>
            <person name="Hanson S.J."/>
            <person name="Klenk H.-P."/>
            <person name="Labutti K."/>
            <person name="Lapidus A."/>
            <person name="Lindquist E."/>
            <person name="Lipzen A."/>
            <person name="Meier-Kolthoff J.P."/>
            <person name="Ohm R.A."/>
            <person name="Otillar R.P."/>
            <person name="Pangilinan J."/>
            <person name="Peng Y."/>
            <person name="Rokas A."/>
            <person name="Rosa C.A."/>
            <person name="Scheuner C."/>
            <person name="Sibirny A.A."/>
            <person name="Slot J.C."/>
            <person name="Stielow J.B."/>
            <person name="Sun H."/>
            <person name="Kurtzman C.P."/>
            <person name="Blackwell M."/>
            <person name="Grigoriev I.V."/>
            <person name="Jeffries T.W."/>
        </authorList>
    </citation>
    <scope>NUCLEOTIDE SEQUENCE [LARGE SCALE GENOMIC DNA]</scope>
    <source>
        <strain evidence="11">NRRL Y-17324</strain>
    </source>
</reference>
<comment type="subcellular location">
    <subcellularLocation>
        <location evidence="1">Secreted</location>
        <location evidence="1">Cell wall</location>
    </subcellularLocation>
</comment>
<dbReference type="InterPro" id="IPR050732">
    <property type="entry name" value="Beta-glucan_modifiers"/>
</dbReference>
<evidence type="ECO:0000256" key="4">
    <source>
        <dbReference type="ARBA" id="ARBA00022525"/>
    </source>
</evidence>
<gene>
    <name evidence="10" type="ORF">CANTADRAFT_43746</name>
</gene>
<feature type="compositionally biased region" description="Low complexity" evidence="8">
    <location>
        <begin position="170"/>
        <end position="219"/>
    </location>
</feature>
<evidence type="ECO:0000256" key="9">
    <source>
        <dbReference type="SAM" id="SignalP"/>
    </source>
</evidence>
<evidence type="ECO:0000256" key="1">
    <source>
        <dbReference type="ARBA" id="ARBA00004191"/>
    </source>
</evidence>
<dbReference type="AlphaFoldDB" id="A0A1E4SPP4"/>
<evidence type="ECO:0000256" key="8">
    <source>
        <dbReference type="SAM" id="MobiDB-lite"/>
    </source>
</evidence>
<keyword evidence="11" id="KW-1185">Reference proteome</keyword>
<accession>A0A1E4SPP4</accession>
<feature type="chain" id="PRO_5009162899" evidence="9">
    <location>
        <begin position="18"/>
        <end position="487"/>
    </location>
</feature>
<dbReference type="InterPro" id="IPR017853">
    <property type="entry name" value="GH"/>
</dbReference>
<feature type="compositionally biased region" description="Low complexity" evidence="8">
    <location>
        <begin position="85"/>
        <end position="162"/>
    </location>
</feature>
<evidence type="ECO:0000313" key="11">
    <source>
        <dbReference type="Proteomes" id="UP000094285"/>
    </source>
</evidence>
<dbReference type="InterPro" id="IPR000490">
    <property type="entry name" value="Glyco_hydro_17"/>
</dbReference>
<keyword evidence="3" id="KW-0134">Cell wall</keyword>
<evidence type="ECO:0000256" key="5">
    <source>
        <dbReference type="ARBA" id="ARBA00022729"/>
    </source>
</evidence>
<sequence>MIHQLIALALFATVLEAAPLPAVITRYHTAPTVTTTQTYTTGTTTLYLPPVQLFISNGVSYTFTLSNEEWATTPQTRTSIVDLNTGAEGAPAPGTTTSTTAPAQQTAGPAPQPTTEGPSPQPTTESPSPQPTTEGPAPQPTSQTPIASSTASAPAQVSSPSSPSQPTPNAPTSVAISTETPQEPTSSTSLTPISTGTTLSTAVSSSTSSSSSAASPTSSGQITPPSVIVYSPYQDNGSCKDQGTIDSDLEFIFSKGIKKLRIYGTDCNLFTATLPKCSQLGITVNQGVWFTPGQGADSIDGSVQDIIDYGKSQGWSVFDVITVGNEAVNDNVLSVSQLTSKISSVKQQLNNNGYNGHITTSEPPVSFTRHPELCNDSEIDIVGINPHSYFDPSVDASQAGSFVAGQKKLVEAVCGSKQVVITETGYPSQGDLNGANQPSPENQQIAIKAILDSTGGDVTILTTYNDFWKHPGPHGIEQYFGTIQLFS</sequence>
<dbReference type="GO" id="GO:0009986">
    <property type="term" value="C:cell surface"/>
    <property type="evidence" value="ECO:0007669"/>
    <property type="project" value="TreeGrafter"/>
</dbReference>
<dbReference type="GO" id="GO:0042973">
    <property type="term" value="F:glucan endo-1,3-beta-D-glucosidase activity"/>
    <property type="evidence" value="ECO:0007669"/>
    <property type="project" value="TreeGrafter"/>
</dbReference>
<dbReference type="PANTHER" id="PTHR16631:SF24">
    <property type="entry name" value="FAMILY 17 GLUCOSIDASE SCW11-RELATED"/>
    <property type="match status" value="1"/>
</dbReference>
<evidence type="ECO:0000256" key="7">
    <source>
        <dbReference type="ARBA" id="ARBA00023295"/>
    </source>
</evidence>
<dbReference type="Proteomes" id="UP000094285">
    <property type="component" value="Unassembled WGS sequence"/>
</dbReference>
<dbReference type="EMBL" id="KV453909">
    <property type="protein sequence ID" value="ODV81458.1"/>
    <property type="molecule type" value="Genomic_DNA"/>
</dbReference>
<name>A0A1E4SPP4_9ASCO</name>
<keyword evidence="4" id="KW-0964">Secreted</keyword>
<dbReference type="SUPFAM" id="SSF51445">
    <property type="entry name" value="(Trans)glycosidases"/>
    <property type="match status" value="1"/>
</dbReference>